<keyword evidence="2" id="KW-1185">Reference proteome</keyword>
<evidence type="ECO:0000313" key="2">
    <source>
        <dbReference type="Proteomes" id="UP001311915"/>
    </source>
</evidence>
<name>A0AAV9L763_9SOLN</name>
<proteinExistence type="predicted"/>
<gene>
    <name evidence="1" type="ORF">R3W88_011803</name>
</gene>
<organism evidence="1 2">
    <name type="scientific">Solanum pinnatisectum</name>
    <name type="common">tansyleaf nightshade</name>
    <dbReference type="NCBI Taxonomy" id="50273"/>
    <lineage>
        <taxon>Eukaryota</taxon>
        <taxon>Viridiplantae</taxon>
        <taxon>Streptophyta</taxon>
        <taxon>Embryophyta</taxon>
        <taxon>Tracheophyta</taxon>
        <taxon>Spermatophyta</taxon>
        <taxon>Magnoliopsida</taxon>
        <taxon>eudicotyledons</taxon>
        <taxon>Gunneridae</taxon>
        <taxon>Pentapetalae</taxon>
        <taxon>asterids</taxon>
        <taxon>lamiids</taxon>
        <taxon>Solanales</taxon>
        <taxon>Solanaceae</taxon>
        <taxon>Solanoideae</taxon>
        <taxon>Solaneae</taxon>
        <taxon>Solanum</taxon>
    </lineage>
</organism>
<evidence type="ECO:0000313" key="1">
    <source>
        <dbReference type="EMBL" id="KAK4721570.1"/>
    </source>
</evidence>
<comment type="caution">
    <text evidence="1">The sequence shown here is derived from an EMBL/GenBank/DDBJ whole genome shotgun (WGS) entry which is preliminary data.</text>
</comment>
<reference evidence="1 2" key="1">
    <citation type="submission" date="2023-10" db="EMBL/GenBank/DDBJ databases">
        <title>Genome-Wide Identification Analysis in wild type Solanum Pinnatisectum Reveals Some Genes Defensing Phytophthora Infestans.</title>
        <authorList>
            <person name="Sun C."/>
        </authorList>
    </citation>
    <scope>NUCLEOTIDE SEQUENCE [LARGE SCALE GENOMIC DNA]</scope>
    <source>
        <strain evidence="1">LQN</strain>
        <tissue evidence="1">Leaf</tissue>
    </source>
</reference>
<dbReference type="AlphaFoldDB" id="A0AAV9L763"/>
<protein>
    <submittedName>
        <fullName evidence="1">Uncharacterized protein</fullName>
    </submittedName>
</protein>
<dbReference type="EMBL" id="JAWPEI010000007">
    <property type="protein sequence ID" value="KAK4721570.1"/>
    <property type="molecule type" value="Genomic_DNA"/>
</dbReference>
<dbReference type="Proteomes" id="UP001311915">
    <property type="component" value="Unassembled WGS sequence"/>
</dbReference>
<accession>A0AAV9L763</accession>
<sequence>MVTNAARDNYLFLIYQKEIYMYLMESTSYVAKRFLGQLSSLIHWSNALGSSHGGKSQKVVVLLAASTHFWSNPPNPTQLRRTEPDRHIIFLLGGYFE</sequence>